<dbReference type="GO" id="GO:0005930">
    <property type="term" value="C:axoneme"/>
    <property type="evidence" value="ECO:0007669"/>
    <property type="project" value="TreeGrafter"/>
</dbReference>
<dbReference type="InterPro" id="IPR023247">
    <property type="entry name" value="IC97/Dnai7-like"/>
</dbReference>
<dbReference type="PANTHER" id="PTHR20929">
    <property type="entry name" value="LUNG ADENOMA SUSCEPTIBILITY 1-RELATED"/>
    <property type="match status" value="1"/>
</dbReference>
<name>A0AAN8P003_POLSC</name>
<dbReference type="InterPro" id="IPR031826">
    <property type="entry name" value="IC97/Casc1_N"/>
</dbReference>
<evidence type="ECO:0000313" key="5">
    <source>
        <dbReference type="Proteomes" id="UP001372834"/>
    </source>
</evidence>
<dbReference type="Pfam" id="PF15927">
    <property type="entry name" value="Casc1_N"/>
    <property type="match status" value="1"/>
</dbReference>
<sequence>MSKKERQRLADEYKKIKKAQMEQERLKLLREEKERIEREKKLAQEKIKREIVEQEVRQRELGRSCQLFRNLQNNKKELEKEIREQYEASRSKKFNGYFTVCFQWTQYLKCDGLPDPNSFSEMNTYLYLWKKNDTNPEIEKVLDKTEEVLNIRCTKEEKAFNFRSFCGQLLTVLDDLIIDSPFNATPSHIEEWKKIRKDLRCEQQKRLDLATHKLLRNIETNLEAIDMTTSKYTLESRHFTLNLWNKTLLPISVAGANEVKQSFTLDFPNIGVSLLLPAAFYGTNMAVRALWLKYDHISDSCRTWDCPPVPDSFLKDLNEITLEEWQVKTKLQRQFDEYEKSIENATVEELITNKPKKTIPELMTEMEENQINEWKKKMTIESVQHEVNLRKFSFLGGVFYLDLIEQPPQPRQLAGKRVVTLLNTPEGLNSIPYYEHYIPPPPPEPGARRTPEEIEVEVKKQEQALEKLAAVTVAEEPEKPKMPAEDLKREMEKEKELQKLVVVTVE</sequence>
<comment type="caution">
    <text evidence="4">The sequence shown here is derived from an EMBL/GenBank/DDBJ whole genome shotgun (WGS) entry which is preliminary data.</text>
</comment>
<comment type="similarity">
    <text evidence="1">Belongs to the DNAI7 family.</text>
</comment>
<dbReference type="PANTHER" id="PTHR20929:SF11">
    <property type="entry name" value="DYNEIN AXONEMAL INTERMEDIATE CHAIN 7"/>
    <property type="match status" value="1"/>
</dbReference>
<gene>
    <name evidence="4" type="ORF">RUM43_003371</name>
</gene>
<organism evidence="4 5">
    <name type="scientific">Polyplax serrata</name>
    <name type="common">Common mouse louse</name>
    <dbReference type="NCBI Taxonomy" id="468196"/>
    <lineage>
        <taxon>Eukaryota</taxon>
        <taxon>Metazoa</taxon>
        <taxon>Ecdysozoa</taxon>
        <taxon>Arthropoda</taxon>
        <taxon>Hexapoda</taxon>
        <taxon>Insecta</taxon>
        <taxon>Pterygota</taxon>
        <taxon>Neoptera</taxon>
        <taxon>Paraneoptera</taxon>
        <taxon>Psocodea</taxon>
        <taxon>Troctomorpha</taxon>
        <taxon>Phthiraptera</taxon>
        <taxon>Anoplura</taxon>
        <taxon>Polyplacidae</taxon>
        <taxon>Polyplax</taxon>
    </lineage>
</organism>
<dbReference type="EMBL" id="JAWJWE010000036">
    <property type="protein sequence ID" value="KAK6629554.1"/>
    <property type="molecule type" value="Genomic_DNA"/>
</dbReference>
<accession>A0AAN8P003</accession>
<dbReference type="GO" id="GO:0048487">
    <property type="term" value="F:beta-tubulin binding"/>
    <property type="evidence" value="ECO:0007669"/>
    <property type="project" value="TreeGrafter"/>
</dbReference>
<reference evidence="4 5" key="1">
    <citation type="submission" date="2023-10" db="EMBL/GenBank/DDBJ databases">
        <title>Genomes of two closely related lineages of the louse Polyplax serrata with different host specificities.</title>
        <authorList>
            <person name="Martinu J."/>
            <person name="Tarabai H."/>
            <person name="Stefka J."/>
            <person name="Hypsa V."/>
        </authorList>
    </citation>
    <scope>NUCLEOTIDE SEQUENCE [LARGE SCALE GENOMIC DNA]</scope>
    <source>
        <strain evidence="4">HR10_N</strain>
    </source>
</reference>
<evidence type="ECO:0000259" key="3">
    <source>
        <dbReference type="Pfam" id="PF15927"/>
    </source>
</evidence>
<proteinExistence type="inferred from homology"/>
<evidence type="ECO:0000256" key="2">
    <source>
        <dbReference type="SAM" id="Coils"/>
    </source>
</evidence>
<keyword evidence="2" id="KW-0175">Coiled coil</keyword>
<feature type="domain" description="IC97/Casc1 N-terminal" evidence="3">
    <location>
        <begin position="17"/>
        <end position="244"/>
    </location>
</feature>
<protein>
    <recommendedName>
        <fullName evidence="3">IC97/Casc1 N-terminal domain-containing protein</fullName>
    </recommendedName>
</protein>
<evidence type="ECO:0000313" key="4">
    <source>
        <dbReference type="EMBL" id="KAK6629554.1"/>
    </source>
</evidence>
<feature type="coiled-coil region" evidence="2">
    <location>
        <begin position="14"/>
        <end position="88"/>
    </location>
</feature>
<evidence type="ECO:0000256" key="1">
    <source>
        <dbReference type="ARBA" id="ARBA00024332"/>
    </source>
</evidence>
<dbReference type="GO" id="GO:0008017">
    <property type="term" value="F:microtubule binding"/>
    <property type="evidence" value="ECO:0007669"/>
    <property type="project" value="TreeGrafter"/>
</dbReference>
<dbReference type="Proteomes" id="UP001372834">
    <property type="component" value="Unassembled WGS sequence"/>
</dbReference>
<dbReference type="AlphaFoldDB" id="A0AAN8P003"/>